<accession>A0A0H2RW75</accession>
<proteinExistence type="predicted"/>
<evidence type="ECO:0000313" key="3">
    <source>
        <dbReference type="Proteomes" id="UP000053477"/>
    </source>
</evidence>
<dbReference type="Proteomes" id="UP000053477">
    <property type="component" value="Unassembled WGS sequence"/>
</dbReference>
<gene>
    <name evidence="2" type="ORF">SCHPADRAFT_943950</name>
</gene>
<dbReference type="EMBL" id="KQ086068">
    <property type="protein sequence ID" value="KLO09046.1"/>
    <property type="molecule type" value="Genomic_DNA"/>
</dbReference>
<keyword evidence="3" id="KW-1185">Reference proteome</keyword>
<dbReference type="InParanoid" id="A0A0H2RW75"/>
<evidence type="ECO:0000256" key="1">
    <source>
        <dbReference type="SAM" id="MobiDB-lite"/>
    </source>
</evidence>
<protein>
    <submittedName>
        <fullName evidence="2">Uncharacterized protein</fullName>
    </submittedName>
</protein>
<reference evidence="2 3" key="1">
    <citation type="submission" date="2015-04" db="EMBL/GenBank/DDBJ databases">
        <title>Complete genome sequence of Schizopora paradoxa KUC8140, a cosmopolitan wood degrader in East Asia.</title>
        <authorList>
            <consortium name="DOE Joint Genome Institute"/>
            <person name="Min B."/>
            <person name="Park H."/>
            <person name="Jang Y."/>
            <person name="Kim J.-J."/>
            <person name="Kim K.H."/>
            <person name="Pangilinan J."/>
            <person name="Lipzen A."/>
            <person name="Riley R."/>
            <person name="Grigoriev I.V."/>
            <person name="Spatafora J.W."/>
            <person name="Choi I.-G."/>
        </authorList>
    </citation>
    <scope>NUCLEOTIDE SEQUENCE [LARGE SCALE GENOMIC DNA]</scope>
    <source>
        <strain evidence="2 3">KUC8140</strain>
    </source>
</reference>
<sequence length="514" mass="54959">MPTRLRIWLPGHLLTGHDEVGRAEVTALEGGRRGDVGSNVWIWRKGGGARLLEDEDQQAWDTGLESRGCAWPCPNRLPPTTTTTIGLLPHCCPGIPFPTIFDDMGIPLENANLGRSQEDCIGEKDSVQLSVVLPPSSVNLLRSEQTGDQDLQLQGTELEVGDLSGSAMEDVRAFFLKKHENYVVKSKMVRNIRTSLALAHFKVKINAANVPFEIMEKAANAMAQVKAANSRLSSHSATSGPGQQNQVDATLAVPTDLELPDVPAHAIQTTDMVTTDLANPAVATTGTVTSELATPVGGETNAAGVAMKDIVDQGGATMGISKSCLADLDGSTSTATHDLTALADAATNDPIALADAEMTDSISPERLAAIREFLTPSPGRKFRGAKRDREITEETCDEFFRPFPSGTRTIYSSRTSANTIKKNNDILRGMDAKEVAAVEQIADFLRNQGNNSIVAKVGPVSGAQAPKKSAKGKASAKDSSSKREGSSKGESSSRFEKRPRMGTQSRLRFPVDLQ</sequence>
<dbReference type="AlphaFoldDB" id="A0A0H2RW75"/>
<feature type="compositionally biased region" description="Basic and acidic residues" evidence="1">
    <location>
        <begin position="475"/>
        <end position="499"/>
    </location>
</feature>
<evidence type="ECO:0000313" key="2">
    <source>
        <dbReference type="EMBL" id="KLO09046.1"/>
    </source>
</evidence>
<organism evidence="2 3">
    <name type="scientific">Schizopora paradoxa</name>
    <dbReference type="NCBI Taxonomy" id="27342"/>
    <lineage>
        <taxon>Eukaryota</taxon>
        <taxon>Fungi</taxon>
        <taxon>Dikarya</taxon>
        <taxon>Basidiomycota</taxon>
        <taxon>Agaricomycotina</taxon>
        <taxon>Agaricomycetes</taxon>
        <taxon>Hymenochaetales</taxon>
        <taxon>Schizoporaceae</taxon>
        <taxon>Schizopora</taxon>
    </lineage>
</organism>
<name>A0A0H2RW75_9AGAM</name>
<feature type="region of interest" description="Disordered" evidence="1">
    <location>
        <begin position="457"/>
        <end position="514"/>
    </location>
</feature>